<evidence type="ECO:0000313" key="2">
    <source>
        <dbReference type="EnsemblPlants" id="OPUNC03G05520.1"/>
    </source>
</evidence>
<feature type="region of interest" description="Disordered" evidence="1">
    <location>
        <begin position="1"/>
        <end position="49"/>
    </location>
</feature>
<sequence>MNKRKQGEERRSEADLEGEDGSGREEAAAAAARMGRRSAAQNQDVHGNRLEHYSFLYLPVETKPELTSDRSIATMSETIPESTPVPISMQATNQS</sequence>
<evidence type="ECO:0000313" key="3">
    <source>
        <dbReference type="Proteomes" id="UP000026962"/>
    </source>
</evidence>
<reference evidence="2" key="2">
    <citation type="submission" date="2018-05" db="EMBL/GenBank/DDBJ databases">
        <title>OpunRS2 (Oryza punctata Reference Sequence Version 2).</title>
        <authorList>
            <person name="Zhang J."/>
            <person name="Kudrna D."/>
            <person name="Lee S."/>
            <person name="Talag J."/>
            <person name="Welchert J."/>
            <person name="Wing R.A."/>
        </authorList>
    </citation>
    <scope>NUCLEOTIDE SEQUENCE [LARGE SCALE GENOMIC DNA]</scope>
</reference>
<feature type="compositionally biased region" description="Low complexity" evidence="1">
    <location>
        <begin position="28"/>
        <end position="40"/>
    </location>
</feature>
<evidence type="ECO:0000256" key="1">
    <source>
        <dbReference type="SAM" id="MobiDB-lite"/>
    </source>
</evidence>
<dbReference type="EnsemblPlants" id="OPUNC03G05520.1">
    <property type="protein sequence ID" value="OPUNC03G05520.1"/>
    <property type="gene ID" value="OPUNC03G05520"/>
</dbReference>
<protein>
    <submittedName>
        <fullName evidence="2">Uncharacterized protein</fullName>
    </submittedName>
</protein>
<dbReference type="HOGENOM" id="CLU_2376494_0_0_1"/>
<accession>A0A0E0K9J7</accession>
<dbReference type="Proteomes" id="UP000026962">
    <property type="component" value="Chromosome 3"/>
</dbReference>
<reference evidence="2" key="1">
    <citation type="submission" date="2015-04" db="UniProtKB">
        <authorList>
            <consortium name="EnsemblPlants"/>
        </authorList>
    </citation>
    <scope>IDENTIFICATION</scope>
</reference>
<proteinExistence type="predicted"/>
<feature type="compositionally biased region" description="Polar residues" evidence="1">
    <location>
        <begin position="69"/>
        <end position="81"/>
    </location>
</feature>
<dbReference type="AlphaFoldDB" id="A0A0E0K9J7"/>
<organism evidence="2">
    <name type="scientific">Oryza punctata</name>
    <name type="common">Red rice</name>
    <dbReference type="NCBI Taxonomy" id="4537"/>
    <lineage>
        <taxon>Eukaryota</taxon>
        <taxon>Viridiplantae</taxon>
        <taxon>Streptophyta</taxon>
        <taxon>Embryophyta</taxon>
        <taxon>Tracheophyta</taxon>
        <taxon>Spermatophyta</taxon>
        <taxon>Magnoliopsida</taxon>
        <taxon>Liliopsida</taxon>
        <taxon>Poales</taxon>
        <taxon>Poaceae</taxon>
        <taxon>BOP clade</taxon>
        <taxon>Oryzoideae</taxon>
        <taxon>Oryzeae</taxon>
        <taxon>Oryzinae</taxon>
        <taxon>Oryza</taxon>
    </lineage>
</organism>
<dbReference type="Gramene" id="OPUNC03G05520.1">
    <property type="protein sequence ID" value="OPUNC03G05520.1"/>
    <property type="gene ID" value="OPUNC03G05520"/>
</dbReference>
<keyword evidence="3" id="KW-1185">Reference proteome</keyword>
<feature type="region of interest" description="Disordered" evidence="1">
    <location>
        <begin position="68"/>
        <end position="95"/>
    </location>
</feature>
<name>A0A0E0K9J7_ORYPU</name>
<feature type="compositionally biased region" description="Basic and acidic residues" evidence="1">
    <location>
        <begin position="1"/>
        <end position="14"/>
    </location>
</feature>